<dbReference type="InterPro" id="IPR001806">
    <property type="entry name" value="Small_GTPase"/>
</dbReference>
<accession>A0A6P8IBC4</accession>
<dbReference type="EC" id="3.6.5.2" evidence="2"/>
<sequence>MKNRRKLGISAPTVVKNIRVVVLGKDGVGKSALTVRLLTKRFIGEYDKELENTYRHHIEIDNELVTLDIMDTAGYNSNEKLDQCVSVGDIFVVLYSITDRTSFLEAVWIAKYVKNRKQLDSTNLVIAGTKRDLEHFRDVQDTEGSKLTHELNCGFYEISISEGFCDTLDMFHDILRQYFESRKANDNLIPLASPTSPTSPTSPINPHKEIKSPSSWSKVKGLRTIPFRRKSVQTAAS</sequence>
<dbReference type="PANTHER" id="PTHR45704">
    <property type="entry name" value="RAS-LIKE FAMILY MEMBER 11"/>
    <property type="match status" value="1"/>
</dbReference>
<dbReference type="PRINTS" id="PR00449">
    <property type="entry name" value="RASTRNSFRMNG"/>
</dbReference>
<dbReference type="SMART" id="SM00174">
    <property type="entry name" value="RHO"/>
    <property type="match status" value="1"/>
</dbReference>
<gene>
    <name evidence="7" type="primary">LOC116297899</name>
</gene>
<dbReference type="Gene3D" id="3.40.50.300">
    <property type="entry name" value="P-loop containing nucleotide triphosphate hydrolases"/>
    <property type="match status" value="1"/>
</dbReference>
<dbReference type="PROSITE" id="PS51421">
    <property type="entry name" value="RAS"/>
    <property type="match status" value="1"/>
</dbReference>
<dbReference type="SUPFAM" id="SSF52540">
    <property type="entry name" value="P-loop containing nucleoside triphosphate hydrolases"/>
    <property type="match status" value="1"/>
</dbReference>
<organism evidence="6 7">
    <name type="scientific">Actinia tenebrosa</name>
    <name type="common">Australian red waratah sea anemone</name>
    <dbReference type="NCBI Taxonomy" id="6105"/>
    <lineage>
        <taxon>Eukaryota</taxon>
        <taxon>Metazoa</taxon>
        <taxon>Cnidaria</taxon>
        <taxon>Anthozoa</taxon>
        <taxon>Hexacorallia</taxon>
        <taxon>Actiniaria</taxon>
        <taxon>Actiniidae</taxon>
        <taxon>Actinia</taxon>
    </lineage>
</organism>
<dbReference type="Pfam" id="PF00071">
    <property type="entry name" value="Ras"/>
    <property type="match status" value="1"/>
</dbReference>
<dbReference type="NCBIfam" id="TIGR00231">
    <property type="entry name" value="small_GTP"/>
    <property type="match status" value="1"/>
</dbReference>
<evidence type="ECO:0000256" key="4">
    <source>
        <dbReference type="ARBA" id="ARBA00048098"/>
    </source>
</evidence>
<dbReference type="InterPro" id="IPR027417">
    <property type="entry name" value="P-loop_NTPase"/>
</dbReference>
<dbReference type="InterPro" id="IPR005225">
    <property type="entry name" value="Small_GTP-bd"/>
</dbReference>
<feature type="compositionally biased region" description="Low complexity" evidence="5">
    <location>
        <begin position="193"/>
        <end position="202"/>
    </location>
</feature>
<dbReference type="KEGG" id="aten:116297899"/>
<dbReference type="InterPro" id="IPR051065">
    <property type="entry name" value="Ras-related_GTPase"/>
</dbReference>
<name>A0A6P8IBC4_ACTTE</name>
<evidence type="ECO:0000313" key="6">
    <source>
        <dbReference type="Proteomes" id="UP000515163"/>
    </source>
</evidence>
<dbReference type="SMART" id="SM00173">
    <property type="entry name" value="RAS"/>
    <property type="match status" value="1"/>
</dbReference>
<evidence type="ECO:0000256" key="3">
    <source>
        <dbReference type="ARBA" id="ARBA00022801"/>
    </source>
</evidence>
<evidence type="ECO:0000256" key="1">
    <source>
        <dbReference type="ARBA" id="ARBA00008344"/>
    </source>
</evidence>
<dbReference type="OrthoDB" id="18798at2759"/>
<dbReference type="Proteomes" id="UP000515163">
    <property type="component" value="Unplaced"/>
</dbReference>
<comment type="similarity">
    <text evidence="1">Belongs to the small GTPase superfamily. Ras family.</text>
</comment>
<evidence type="ECO:0000256" key="2">
    <source>
        <dbReference type="ARBA" id="ARBA00011984"/>
    </source>
</evidence>
<proteinExistence type="inferred from homology"/>
<protein>
    <recommendedName>
        <fullName evidence="2">small monomeric GTPase</fullName>
        <ecNumber evidence="2">3.6.5.2</ecNumber>
    </recommendedName>
</protein>
<dbReference type="GO" id="GO:0003925">
    <property type="term" value="F:G protein activity"/>
    <property type="evidence" value="ECO:0007669"/>
    <property type="project" value="UniProtKB-EC"/>
</dbReference>
<reference evidence="7" key="1">
    <citation type="submission" date="2025-08" db="UniProtKB">
        <authorList>
            <consortium name="RefSeq"/>
        </authorList>
    </citation>
    <scope>IDENTIFICATION</scope>
    <source>
        <tissue evidence="7">Tentacle</tissue>
    </source>
</reference>
<comment type="catalytic activity">
    <reaction evidence="4">
        <text>GTP + H2O = GDP + phosphate + H(+)</text>
        <dbReference type="Rhea" id="RHEA:19669"/>
        <dbReference type="ChEBI" id="CHEBI:15377"/>
        <dbReference type="ChEBI" id="CHEBI:15378"/>
        <dbReference type="ChEBI" id="CHEBI:37565"/>
        <dbReference type="ChEBI" id="CHEBI:43474"/>
        <dbReference type="ChEBI" id="CHEBI:58189"/>
        <dbReference type="EC" id="3.6.5.2"/>
    </reaction>
</comment>
<dbReference type="RefSeq" id="XP_031562075.1">
    <property type="nucleotide sequence ID" value="XM_031706215.1"/>
</dbReference>
<keyword evidence="6" id="KW-1185">Reference proteome</keyword>
<feature type="region of interest" description="Disordered" evidence="5">
    <location>
        <begin position="189"/>
        <end position="217"/>
    </location>
</feature>
<evidence type="ECO:0000313" key="7">
    <source>
        <dbReference type="RefSeq" id="XP_031562075.1"/>
    </source>
</evidence>
<dbReference type="SMART" id="SM00175">
    <property type="entry name" value="RAB"/>
    <property type="match status" value="1"/>
</dbReference>
<evidence type="ECO:0000256" key="5">
    <source>
        <dbReference type="SAM" id="MobiDB-lite"/>
    </source>
</evidence>
<dbReference type="AlphaFoldDB" id="A0A6P8IBC4"/>
<dbReference type="PROSITE" id="PS51419">
    <property type="entry name" value="RAB"/>
    <property type="match status" value="1"/>
</dbReference>
<dbReference type="GeneID" id="116297899"/>
<keyword evidence="3" id="KW-0378">Hydrolase</keyword>
<dbReference type="GO" id="GO:0005525">
    <property type="term" value="F:GTP binding"/>
    <property type="evidence" value="ECO:0007669"/>
    <property type="project" value="InterPro"/>
</dbReference>
<dbReference type="InParanoid" id="A0A6P8IBC4"/>